<dbReference type="PANTHER" id="PTHR34947">
    <property type="entry name" value="TRANSMEMBRANE PROTEIN"/>
    <property type="match status" value="1"/>
</dbReference>
<feature type="transmembrane region" description="Helical" evidence="2">
    <location>
        <begin position="77"/>
        <end position="94"/>
    </location>
</feature>
<keyword evidence="3" id="KW-0732">Signal</keyword>
<dbReference type="Proteomes" id="UP000593560">
    <property type="component" value="Unassembled WGS sequence"/>
</dbReference>
<feature type="compositionally biased region" description="Acidic residues" evidence="1">
    <location>
        <begin position="190"/>
        <end position="213"/>
    </location>
</feature>
<gene>
    <name evidence="4" type="ORF">Gohar_020115</name>
</gene>
<dbReference type="AlphaFoldDB" id="A0A7J9HZE2"/>
<feature type="transmembrane region" description="Helical" evidence="2">
    <location>
        <begin position="39"/>
        <end position="65"/>
    </location>
</feature>
<feature type="signal peptide" evidence="3">
    <location>
        <begin position="1"/>
        <end position="23"/>
    </location>
</feature>
<keyword evidence="5" id="KW-1185">Reference proteome</keyword>
<keyword evidence="2" id="KW-0812">Transmembrane</keyword>
<name>A0A7J9HZE2_9ROSI</name>
<organism evidence="4 5">
    <name type="scientific">Gossypium harknessii</name>
    <dbReference type="NCBI Taxonomy" id="34285"/>
    <lineage>
        <taxon>Eukaryota</taxon>
        <taxon>Viridiplantae</taxon>
        <taxon>Streptophyta</taxon>
        <taxon>Embryophyta</taxon>
        <taxon>Tracheophyta</taxon>
        <taxon>Spermatophyta</taxon>
        <taxon>Magnoliopsida</taxon>
        <taxon>eudicotyledons</taxon>
        <taxon>Gunneridae</taxon>
        <taxon>Pentapetalae</taxon>
        <taxon>rosids</taxon>
        <taxon>malvids</taxon>
        <taxon>Malvales</taxon>
        <taxon>Malvaceae</taxon>
        <taxon>Malvoideae</taxon>
        <taxon>Gossypium</taxon>
    </lineage>
</organism>
<evidence type="ECO:0008006" key="6">
    <source>
        <dbReference type="Google" id="ProtNLM"/>
    </source>
</evidence>
<dbReference type="PANTHER" id="PTHR34947:SF3">
    <property type="entry name" value="TRANSMEMBRANE PROTEIN"/>
    <property type="match status" value="1"/>
</dbReference>
<comment type="caution">
    <text evidence="4">The sequence shown here is derived from an EMBL/GenBank/DDBJ whole genome shotgun (WGS) entry which is preliminary data.</text>
</comment>
<keyword evidence="2" id="KW-1133">Transmembrane helix</keyword>
<sequence>MARGRTILTCLMWLLLVFSITLCASATAGARLGTSQQVGVGAAISLGNLSCFDVAKYAAVMIAVSYVSMRFKLPTKILLPFSLRSVILPSHLYATSKLWHMVYNSLVYVGKNYMFLLCNGLLVLIATSSGLIVSCSVETDIKAEKAVKMSKGGSQTEPEAEPKGSIAKETVVAEYDQREEEVALVVLEDEGEEDRSNEGVSVEEYEDEDEEVEEKAYKKPKKETLMCGDPEATIEGSGCVEMKRGNRRQSLSATTEHYAAGLQIDLATAIFLSSSIIS</sequence>
<reference evidence="4 5" key="1">
    <citation type="journal article" date="2019" name="Genome Biol. Evol.">
        <title>Insights into the evolution of the New World diploid cottons (Gossypium, subgenus Houzingenia) based on genome sequencing.</title>
        <authorList>
            <person name="Grover C.E."/>
            <person name="Arick M.A. 2nd"/>
            <person name="Thrash A."/>
            <person name="Conover J.L."/>
            <person name="Sanders W.S."/>
            <person name="Peterson D.G."/>
            <person name="Frelichowski J.E."/>
            <person name="Scheffler J.A."/>
            <person name="Scheffler B.E."/>
            <person name="Wendel J.F."/>
        </authorList>
    </citation>
    <scope>NUCLEOTIDE SEQUENCE [LARGE SCALE GENOMIC DNA]</scope>
    <source>
        <strain evidence="4">0</strain>
        <tissue evidence="4">Leaf</tissue>
    </source>
</reference>
<accession>A0A7J9HZE2</accession>
<evidence type="ECO:0000313" key="5">
    <source>
        <dbReference type="Proteomes" id="UP000593560"/>
    </source>
</evidence>
<dbReference type="OrthoDB" id="1727102at2759"/>
<feature type="transmembrane region" description="Helical" evidence="2">
    <location>
        <begin position="114"/>
        <end position="135"/>
    </location>
</feature>
<proteinExistence type="predicted"/>
<feature type="region of interest" description="Disordered" evidence="1">
    <location>
        <begin position="147"/>
        <end position="168"/>
    </location>
</feature>
<evidence type="ECO:0000256" key="1">
    <source>
        <dbReference type="SAM" id="MobiDB-lite"/>
    </source>
</evidence>
<protein>
    <recommendedName>
        <fullName evidence="6">CASP-like protein</fullName>
    </recommendedName>
</protein>
<evidence type="ECO:0000313" key="4">
    <source>
        <dbReference type="EMBL" id="MBA0814275.1"/>
    </source>
</evidence>
<dbReference type="EMBL" id="JABFAD010000012">
    <property type="protein sequence ID" value="MBA0814275.1"/>
    <property type="molecule type" value="Genomic_DNA"/>
</dbReference>
<evidence type="ECO:0000256" key="3">
    <source>
        <dbReference type="SAM" id="SignalP"/>
    </source>
</evidence>
<feature type="region of interest" description="Disordered" evidence="1">
    <location>
        <begin position="190"/>
        <end position="218"/>
    </location>
</feature>
<feature type="chain" id="PRO_5029658178" description="CASP-like protein" evidence="3">
    <location>
        <begin position="24"/>
        <end position="278"/>
    </location>
</feature>
<keyword evidence="2" id="KW-0472">Membrane</keyword>
<evidence type="ECO:0000256" key="2">
    <source>
        <dbReference type="SAM" id="Phobius"/>
    </source>
</evidence>